<feature type="non-terminal residue" evidence="1">
    <location>
        <position position="71"/>
    </location>
</feature>
<dbReference type="Pfam" id="PF14559">
    <property type="entry name" value="TPR_19"/>
    <property type="match status" value="1"/>
</dbReference>
<dbReference type="AlphaFoldDB" id="A0A941IKV1"/>
<proteinExistence type="predicted"/>
<dbReference type="RefSeq" id="WP_212522133.1">
    <property type="nucleotide sequence ID" value="NZ_JAGSOH010000176.1"/>
</dbReference>
<reference evidence="1" key="1">
    <citation type="submission" date="2021-04" db="EMBL/GenBank/DDBJ databases">
        <title>Genome based classification of Actinospica acidithermotolerans sp. nov., an actinobacterium isolated from an Indonesian hot spring.</title>
        <authorList>
            <person name="Kusuma A.B."/>
            <person name="Putra K.E."/>
            <person name="Nafisah S."/>
            <person name="Loh J."/>
            <person name="Nouioui I."/>
            <person name="Goodfellow M."/>
        </authorList>
    </citation>
    <scope>NUCLEOTIDE SEQUENCE</scope>
    <source>
        <strain evidence="1">MGRD01-02</strain>
    </source>
</reference>
<dbReference type="InterPro" id="IPR011990">
    <property type="entry name" value="TPR-like_helical_dom_sf"/>
</dbReference>
<organism evidence="1 2">
    <name type="scientific">Actinospica acidithermotolerans</name>
    <dbReference type="NCBI Taxonomy" id="2828514"/>
    <lineage>
        <taxon>Bacteria</taxon>
        <taxon>Bacillati</taxon>
        <taxon>Actinomycetota</taxon>
        <taxon>Actinomycetes</taxon>
        <taxon>Catenulisporales</taxon>
        <taxon>Actinospicaceae</taxon>
        <taxon>Actinospica</taxon>
    </lineage>
</organism>
<dbReference type="EMBL" id="JAGSOH010000176">
    <property type="protein sequence ID" value="MBR7831014.1"/>
    <property type="molecule type" value="Genomic_DNA"/>
</dbReference>
<evidence type="ECO:0000313" key="1">
    <source>
        <dbReference type="EMBL" id="MBR7831014.1"/>
    </source>
</evidence>
<evidence type="ECO:0000313" key="2">
    <source>
        <dbReference type="Proteomes" id="UP000676325"/>
    </source>
</evidence>
<protein>
    <submittedName>
        <fullName evidence="1">Tetratricopeptide repeat protein</fullName>
    </submittedName>
</protein>
<sequence>MADDPLIASLRRAVETTPADVPLRLHLAELLIGQNRPDEAVQHLGVVLGQAPSETRALDLMRRALAGPAAP</sequence>
<accession>A0A941IKV1</accession>
<gene>
    <name evidence="1" type="ORF">KDK95_32215</name>
</gene>
<comment type="caution">
    <text evidence="1">The sequence shown here is derived from an EMBL/GenBank/DDBJ whole genome shotgun (WGS) entry which is preliminary data.</text>
</comment>
<keyword evidence="2" id="KW-1185">Reference proteome</keyword>
<dbReference type="Gene3D" id="1.25.40.10">
    <property type="entry name" value="Tetratricopeptide repeat domain"/>
    <property type="match status" value="1"/>
</dbReference>
<name>A0A941IKV1_9ACTN</name>
<dbReference type="Proteomes" id="UP000676325">
    <property type="component" value="Unassembled WGS sequence"/>
</dbReference>
<dbReference type="SUPFAM" id="SSF48452">
    <property type="entry name" value="TPR-like"/>
    <property type="match status" value="1"/>
</dbReference>